<dbReference type="InterPro" id="IPR029058">
    <property type="entry name" value="AB_hydrolase_fold"/>
</dbReference>
<dbReference type="SUPFAM" id="SSF53474">
    <property type="entry name" value="alpha/beta-Hydrolases"/>
    <property type="match status" value="1"/>
</dbReference>
<keyword evidence="4" id="KW-0720">Serine protease</keyword>
<evidence type="ECO:0000313" key="7">
    <source>
        <dbReference type="EMBL" id="QEE29512.1"/>
    </source>
</evidence>
<evidence type="ECO:0000259" key="5">
    <source>
        <dbReference type="Pfam" id="PF00326"/>
    </source>
</evidence>
<dbReference type="Pfam" id="PF00326">
    <property type="entry name" value="Peptidase_S9"/>
    <property type="match status" value="1"/>
</dbReference>
<keyword evidence="2" id="KW-0645">Protease</keyword>
<dbReference type="InterPro" id="IPR002470">
    <property type="entry name" value="Peptidase_S9A"/>
</dbReference>
<evidence type="ECO:0000313" key="8">
    <source>
        <dbReference type="Proteomes" id="UP000321820"/>
    </source>
</evidence>
<feature type="domain" description="Peptidase S9A N-terminal" evidence="6">
    <location>
        <begin position="32"/>
        <end position="444"/>
    </location>
</feature>
<evidence type="ECO:0000256" key="4">
    <source>
        <dbReference type="ARBA" id="ARBA00022825"/>
    </source>
</evidence>
<dbReference type="InterPro" id="IPR051543">
    <property type="entry name" value="Serine_Peptidase_S9A"/>
</dbReference>
<reference evidence="7 8" key="1">
    <citation type="submission" date="2019-08" db="EMBL/GenBank/DDBJ databases">
        <title>Complete genome sequence of Terriglobus albidus strain ORNL.</title>
        <authorList>
            <person name="Podar M."/>
        </authorList>
    </citation>
    <scope>NUCLEOTIDE SEQUENCE [LARGE SCALE GENOMIC DNA]</scope>
    <source>
        <strain evidence="7 8">ORNL</strain>
    </source>
</reference>
<dbReference type="PRINTS" id="PR00862">
    <property type="entry name" value="PROLIGOPTASE"/>
</dbReference>
<dbReference type="Gene3D" id="2.130.10.120">
    <property type="entry name" value="Prolyl oligopeptidase, N-terminal domain"/>
    <property type="match status" value="1"/>
</dbReference>
<accession>A0A5B9EBQ8</accession>
<dbReference type="GO" id="GO:0006508">
    <property type="term" value="P:proteolysis"/>
    <property type="evidence" value="ECO:0007669"/>
    <property type="project" value="UniProtKB-KW"/>
</dbReference>
<dbReference type="Pfam" id="PF02897">
    <property type="entry name" value="Peptidase_S9_N"/>
    <property type="match status" value="1"/>
</dbReference>
<proteinExistence type="inferred from homology"/>
<keyword evidence="3" id="KW-0378">Hydrolase</keyword>
<sequence length="723" mass="81408">MRHNTPLFLRVATSICGCLYPLPLEPNQDMQPPVARREPHPTNIHGQTLEDDYFWLRNKDSEEVIDYLKAENAYTHAFMEPTKGLQDKLYREMLSHIKETDVSVPYLANGYFYYTRTVEGLQYPIYCRKPSPAPGDPNAVYNDDVAEQIILDVNELAKDQPFMAIGGLAVSPDNTLLAYSTDNTGFRQYTLHIRSLVTGEDLPDTAPRTGSLVWADDSKTLFYTLEDEQTKRHYRLYRHTLGEDTAKDAVIFEETDERFNLGAGRSRDRKYIFIESGSHTTTEVRFAPASNPATFTLLAPRINDQEYYTDHRNGRFYIRVNDTGKNFRLVSADVNAPGREHWIEELPEDAEYPLEDFDLFRDFAVASDRVLGLPRLRVFGWSGDKLTSASEEVTFPEPTYSAGLHVNAEFAAATFRYSYQSLVSPSSVYSYDVLTHSSTLLKQQEVPGGFDRSRYASERIWATASDGTKIPVSLVYRRDEFVRNGENPLYVYGYGSYGYALPVGFNPNRLSLLDRGLVLAYAHIRGGGDLGDKWHDAGKMQVKMNTFTDFIAATEYLVAEGYGDPKRVAIEGGSAGGLLMGAVTNLRSDLFSVVLSHVPFVDAMNTMLDDSLPLTVGEYEEWGNPNEPEAFATMHAYSPYDNLKPGDYPATLVKTSLNDSQVMYWEPAKYIAKLRTLKNNGTPLLLETNMDAGHGGASGRYDYLKEIAFDYAFLLTQLGVEKP</sequence>
<organism evidence="7 8">
    <name type="scientific">Terriglobus albidus</name>
    <dbReference type="NCBI Taxonomy" id="1592106"/>
    <lineage>
        <taxon>Bacteria</taxon>
        <taxon>Pseudomonadati</taxon>
        <taxon>Acidobacteriota</taxon>
        <taxon>Terriglobia</taxon>
        <taxon>Terriglobales</taxon>
        <taxon>Acidobacteriaceae</taxon>
        <taxon>Terriglobus</taxon>
    </lineage>
</organism>
<dbReference type="PANTHER" id="PTHR11757:SF19">
    <property type="entry name" value="PROLYL ENDOPEPTIDASE-LIKE"/>
    <property type="match status" value="1"/>
</dbReference>
<dbReference type="InterPro" id="IPR023302">
    <property type="entry name" value="Pept_S9A_N"/>
</dbReference>
<dbReference type="KEGG" id="talb:FTW19_16820"/>
<dbReference type="PANTHER" id="PTHR11757">
    <property type="entry name" value="PROTEASE FAMILY S9A OLIGOPEPTIDASE"/>
    <property type="match status" value="1"/>
</dbReference>
<evidence type="ECO:0000259" key="6">
    <source>
        <dbReference type="Pfam" id="PF02897"/>
    </source>
</evidence>
<dbReference type="SUPFAM" id="SSF50993">
    <property type="entry name" value="Peptidase/esterase 'gauge' domain"/>
    <property type="match status" value="1"/>
</dbReference>
<dbReference type="Gene3D" id="3.40.50.1820">
    <property type="entry name" value="alpha/beta hydrolase"/>
    <property type="match status" value="1"/>
</dbReference>
<evidence type="ECO:0000256" key="2">
    <source>
        <dbReference type="ARBA" id="ARBA00022670"/>
    </source>
</evidence>
<keyword evidence="8" id="KW-1185">Reference proteome</keyword>
<feature type="domain" description="Peptidase S9 prolyl oligopeptidase catalytic" evidence="5">
    <location>
        <begin position="506"/>
        <end position="719"/>
    </location>
</feature>
<dbReference type="GO" id="GO:0004252">
    <property type="term" value="F:serine-type endopeptidase activity"/>
    <property type="evidence" value="ECO:0007669"/>
    <property type="project" value="InterPro"/>
</dbReference>
<dbReference type="EMBL" id="CP042806">
    <property type="protein sequence ID" value="QEE29512.1"/>
    <property type="molecule type" value="Genomic_DNA"/>
</dbReference>
<evidence type="ECO:0000256" key="1">
    <source>
        <dbReference type="ARBA" id="ARBA00005228"/>
    </source>
</evidence>
<comment type="similarity">
    <text evidence="1">Belongs to the peptidase S9A family.</text>
</comment>
<name>A0A5B9EBQ8_9BACT</name>
<gene>
    <name evidence="7" type="ORF">FTW19_16820</name>
</gene>
<dbReference type="InterPro" id="IPR001375">
    <property type="entry name" value="Peptidase_S9_cat"/>
</dbReference>
<dbReference type="OrthoDB" id="9801421at2"/>
<dbReference type="AlphaFoldDB" id="A0A5B9EBQ8"/>
<dbReference type="InterPro" id="IPR002471">
    <property type="entry name" value="Pept_S9_AS"/>
</dbReference>
<dbReference type="Proteomes" id="UP000321820">
    <property type="component" value="Chromosome"/>
</dbReference>
<protein>
    <submittedName>
        <fullName evidence="7">S9 family peptidase</fullName>
    </submittedName>
</protein>
<dbReference type="PROSITE" id="PS00708">
    <property type="entry name" value="PRO_ENDOPEP_SER"/>
    <property type="match status" value="1"/>
</dbReference>
<evidence type="ECO:0000256" key="3">
    <source>
        <dbReference type="ARBA" id="ARBA00022801"/>
    </source>
</evidence>